<feature type="region of interest" description="Disordered" evidence="18">
    <location>
        <begin position="789"/>
        <end position="866"/>
    </location>
</feature>
<keyword evidence="14" id="KW-0866">Nonsense-mediated mRNA decay</keyword>
<feature type="compositionally biased region" description="Basic and acidic residues" evidence="18">
    <location>
        <begin position="1"/>
        <end position="10"/>
    </location>
</feature>
<dbReference type="PANTHER" id="PTHR13434">
    <property type="entry name" value="PROTEIN CASC3"/>
    <property type="match status" value="1"/>
</dbReference>
<dbReference type="GO" id="GO:0016607">
    <property type="term" value="C:nuclear speck"/>
    <property type="evidence" value="ECO:0007669"/>
    <property type="project" value="UniProtKB-SubCell"/>
</dbReference>
<feature type="compositionally biased region" description="Acidic residues" evidence="18">
    <location>
        <begin position="182"/>
        <end position="199"/>
    </location>
</feature>
<proteinExistence type="inferred from homology"/>
<feature type="compositionally biased region" description="Basic and acidic residues" evidence="18">
    <location>
        <begin position="339"/>
        <end position="350"/>
    </location>
</feature>
<evidence type="ECO:0000256" key="13">
    <source>
        <dbReference type="ARBA" id="ARBA00022884"/>
    </source>
</evidence>
<keyword evidence="12" id="KW-0810">Translation regulation</keyword>
<comment type="similarity">
    <text evidence="5">Belongs to the CASC3 family.</text>
</comment>
<dbReference type="InterPro" id="IPR018545">
    <property type="entry name" value="Btz_dom"/>
</dbReference>
<evidence type="ECO:0000256" key="9">
    <source>
        <dbReference type="ARBA" id="ARBA00022664"/>
    </source>
</evidence>
<evidence type="ECO:0000256" key="6">
    <source>
        <dbReference type="ARBA" id="ARBA00019964"/>
    </source>
</evidence>
<evidence type="ECO:0000256" key="1">
    <source>
        <dbReference type="ARBA" id="ARBA00004210"/>
    </source>
</evidence>
<feature type="compositionally biased region" description="Acidic residues" evidence="18">
    <location>
        <begin position="142"/>
        <end position="163"/>
    </location>
</feature>
<dbReference type="GO" id="GO:0006417">
    <property type="term" value="P:regulation of translation"/>
    <property type="evidence" value="ECO:0007669"/>
    <property type="project" value="UniProtKB-KW"/>
</dbReference>
<evidence type="ECO:0000256" key="18">
    <source>
        <dbReference type="SAM" id="MobiDB-lite"/>
    </source>
</evidence>
<evidence type="ECO:0000313" key="20">
    <source>
        <dbReference type="EMBL" id="KAJ8019553.1"/>
    </source>
</evidence>
<feature type="compositionally biased region" description="Acidic residues" evidence="18">
    <location>
        <begin position="390"/>
        <end position="401"/>
    </location>
</feature>
<feature type="compositionally biased region" description="Polar residues" evidence="18">
    <location>
        <begin position="428"/>
        <end position="449"/>
    </location>
</feature>
<feature type="domain" description="Btz" evidence="19">
    <location>
        <begin position="172"/>
        <end position="274"/>
    </location>
</feature>
<evidence type="ECO:0000256" key="16">
    <source>
        <dbReference type="ARBA" id="ARBA00023242"/>
    </source>
</evidence>
<keyword evidence="13" id="KW-0694">RNA-binding</keyword>
<reference evidence="20" key="1">
    <citation type="submission" date="2021-10" db="EMBL/GenBank/DDBJ databases">
        <title>Tropical sea cucumber genome reveals ecological adaptation and Cuvierian tubules defense mechanism.</title>
        <authorList>
            <person name="Chen T."/>
        </authorList>
    </citation>
    <scope>NUCLEOTIDE SEQUENCE</scope>
    <source>
        <strain evidence="20">Nanhai2018</strain>
        <tissue evidence="20">Muscle</tissue>
    </source>
</reference>
<evidence type="ECO:0000256" key="2">
    <source>
        <dbReference type="ARBA" id="ARBA00004279"/>
    </source>
</evidence>
<feature type="compositionally biased region" description="Acidic residues" evidence="18">
    <location>
        <begin position="107"/>
        <end position="132"/>
    </location>
</feature>
<feature type="compositionally biased region" description="Basic and acidic residues" evidence="18">
    <location>
        <begin position="215"/>
        <end position="226"/>
    </location>
</feature>
<evidence type="ECO:0000256" key="15">
    <source>
        <dbReference type="ARBA" id="ARBA00023187"/>
    </source>
</evidence>
<comment type="caution">
    <text evidence="20">The sequence shown here is derived from an EMBL/GenBank/DDBJ whole genome shotgun (WGS) entry which is preliminary data.</text>
</comment>
<feature type="compositionally biased region" description="Polar residues" evidence="18">
    <location>
        <begin position="642"/>
        <end position="659"/>
    </location>
</feature>
<name>A0A9Q0YB91_HOLLE</name>
<evidence type="ECO:0000256" key="3">
    <source>
        <dbReference type="ARBA" id="ARBA00004324"/>
    </source>
</evidence>
<feature type="compositionally biased region" description="Basic and acidic residues" evidence="18">
    <location>
        <begin position="413"/>
        <end position="427"/>
    </location>
</feature>
<keyword evidence="16" id="KW-0539">Nucleus</keyword>
<keyword evidence="9" id="KW-0507">mRNA processing</keyword>
<feature type="compositionally biased region" description="Basic and acidic residues" evidence="18">
    <location>
        <begin position="460"/>
        <end position="476"/>
    </location>
</feature>
<evidence type="ECO:0000259" key="19">
    <source>
        <dbReference type="SMART" id="SM01044"/>
    </source>
</evidence>
<dbReference type="GO" id="GO:0006397">
    <property type="term" value="P:mRNA processing"/>
    <property type="evidence" value="ECO:0007669"/>
    <property type="project" value="UniProtKB-KW"/>
</dbReference>
<evidence type="ECO:0000256" key="4">
    <source>
        <dbReference type="ARBA" id="ARBA00004556"/>
    </source>
</evidence>
<dbReference type="AlphaFoldDB" id="A0A9Q0YB91"/>
<keyword evidence="11" id="KW-0509">mRNA transport</keyword>
<feature type="region of interest" description="Disordered" evidence="18">
    <location>
        <begin position="1"/>
        <end position="79"/>
    </location>
</feature>
<feature type="compositionally biased region" description="Acidic residues" evidence="18">
    <location>
        <begin position="35"/>
        <end position="58"/>
    </location>
</feature>
<feature type="region of interest" description="Disordered" evidence="18">
    <location>
        <begin position="93"/>
        <end position="760"/>
    </location>
</feature>
<keyword evidence="10" id="KW-0747">Spliceosome</keyword>
<evidence type="ECO:0000313" key="21">
    <source>
        <dbReference type="Proteomes" id="UP001152320"/>
    </source>
</evidence>
<evidence type="ECO:0000256" key="17">
    <source>
        <dbReference type="ARBA" id="ARBA00023273"/>
    </source>
</evidence>
<feature type="compositionally biased region" description="Basic and acidic residues" evidence="18">
    <location>
        <begin position="235"/>
        <end position="250"/>
    </location>
</feature>
<evidence type="ECO:0000256" key="7">
    <source>
        <dbReference type="ARBA" id="ARBA00022448"/>
    </source>
</evidence>
<accession>A0A9Q0YB91</accession>
<keyword evidence="17" id="KW-0966">Cell projection</keyword>
<feature type="compositionally biased region" description="Basic and acidic residues" evidence="18">
    <location>
        <begin position="570"/>
        <end position="580"/>
    </location>
</feature>
<feature type="compositionally biased region" description="Polar residues" evidence="18">
    <location>
        <begin position="713"/>
        <end position="728"/>
    </location>
</feature>
<feature type="compositionally biased region" description="Polar residues" evidence="18">
    <location>
        <begin position="687"/>
        <end position="698"/>
    </location>
</feature>
<dbReference type="GO" id="GO:0005681">
    <property type="term" value="C:spliceosomal complex"/>
    <property type="evidence" value="ECO:0007669"/>
    <property type="project" value="UniProtKB-KW"/>
</dbReference>
<dbReference type="Proteomes" id="UP001152320">
    <property type="component" value="Chromosome 23"/>
</dbReference>
<protein>
    <recommendedName>
        <fullName evidence="6">Protein CASC3</fullName>
    </recommendedName>
</protein>
<evidence type="ECO:0000256" key="8">
    <source>
        <dbReference type="ARBA" id="ARBA00022490"/>
    </source>
</evidence>
<feature type="compositionally biased region" description="Polar residues" evidence="18">
    <location>
        <begin position="513"/>
        <end position="522"/>
    </location>
</feature>
<feature type="compositionally biased region" description="Basic and acidic residues" evidence="18">
    <location>
        <begin position="315"/>
        <end position="331"/>
    </location>
</feature>
<dbReference type="EMBL" id="JAIZAY010000023">
    <property type="protein sequence ID" value="KAJ8019553.1"/>
    <property type="molecule type" value="Genomic_DNA"/>
</dbReference>
<feature type="compositionally biased region" description="Polar residues" evidence="18">
    <location>
        <begin position="552"/>
        <end position="566"/>
    </location>
</feature>
<feature type="compositionally biased region" description="Basic and acidic residues" evidence="18">
    <location>
        <begin position="164"/>
        <end position="179"/>
    </location>
</feature>
<feature type="compositionally biased region" description="Pro residues" evidence="18">
    <location>
        <begin position="800"/>
        <end position="816"/>
    </location>
</feature>
<dbReference type="InterPro" id="IPR028544">
    <property type="entry name" value="CASC3"/>
</dbReference>
<evidence type="ECO:0000256" key="10">
    <source>
        <dbReference type="ARBA" id="ARBA00022728"/>
    </source>
</evidence>
<dbReference type="Pfam" id="PF09405">
    <property type="entry name" value="Btz"/>
    <property type="match status" value="1"/>
</dbReference>
<feature type="compositionally biased region" description="Basic residues" evidence="18">
    <location>
        <begin position="286"/>
        <end position="295"/>
    </location>
</feature>
<dbReference type="SMART" id="SM01044">
    <property type="entry name" value="Btz"/>
    <property type="match status" value="1"/>
</dbReference>
<evidence type="ECO:0000256" key="11">
    <source>
        <dbReference type="ARBA" id="ARBA00022816"/>
    </source>
</evidence>
<keyword evidence="7" id="KW-0813">Transport</keyword>
<feature type="compositionally biased region" description="Low complexity" evidence="18">
    <location>
        <begin position="817"/>
        <end position="835"/>
    </location>
</feature>
<keyword evidence="21" id="KW-1185">Reference proteome</keyword>
<feature type="compositionally biased region" description="Acidic residues" evidence="18">
    <location>
        <begin position="67"/>
        <end position="79"/>
    </location>
</feature>
<dbReference type="GO" id="GO:0048471">
    <property type="term" value="C:perinuclear region of cytoplasm"/>
    <property type="evidence" value="ECO:0007669"/>
    <property type="project" value="UniProtKB-SubCell"/>
</dbReference>
<dbReference type="GO" id="GO:0008380">
    <property type="term" value="P:RNA splicing"/>
    <property type="evidence" value="ECO:0007669"/>
    <property type="project" value="UniProtKB-KW"/>
</dbReference>
<dbReference type="GO" id="GO:0051028">
    <property type="term" value="P:mRNA transport"/>
    <property type="evidence" value="ECO:0007669"/>
    <property type="project" value="UniProtKB-KW"/>
</dbReference>
<evidence type="ECO:0000256" key="5">
    <source>
        <dbReference type="ARBA" id="ARBA00009548"/>
    </source>
</evidence>
<dbReference type="GO" id="GO:0003729">
    <property type="term" value="F:mRNA binding"/>
    <property type="evidence" value="ECO:0007669"/>
    <property type="project" value="InterPro"/>
</dbReference>
<dbReference type="GO" id="GO:0030425">
    <property type="term" value="C:dendrite"/>
    <property type="evidence" value="ECO:0007669"/>
    <property type="project" value="UniProtKB-SubCell"/>
</dbReference>
<organism evidence="20 21">
    <name type="scientific">Holothuria leucospilota</name>
    <name type="common">Black long sea cucumber</name>
    <name type="synonym">Mertensiothuria leucospilota</name>
    <dbReference type="NCBI Taxonomy" id="206669"/>
    <lineage>
        <taxon>Eukaryota</taxon>
        <taxon>Metazoa</taxon>
        <taxon>Echinodermata</taxon>
        <taxon>Eleutherozoa</taxon>
        <taxon>Echinozoa</taxon>
        <taxon>Holothuroidea</taxon>
        <taxon>Aspidochirotacea</taxon>
        <taxon>Aspidochirotida</taxon>
        <taxon>Holothuriidae</taxon>
        <taxon>Holothuria</taxon>
    </lineage>
</organism>
<dbReference type="GO" id="GO:0000184">
    <property type="term" value="P:nuclear-transcribed mRNA catabolic process, nonsense-mediated decay"/>
    <property type="evidence" value="ECO:0007669"/>
    <property type="project" value="UniProtKB-KW"/>
</dbReference>
<dbReference type="PANTHER" id="PTHR13434:SF0">
    <property type="entry name" value="PROTEIN CASC3"/>
    <property type="match status" value="1"/>
</dbReference>
<gene>
    <name evidence="20" type="ORF">HOLleu_41193</name>
</gene>
<sequence>MSESDGDKIPQRPGRRRRRQHEDGATSDSGGESDTIFEEVSEYESAEDHESEEEDETAGVERGKEETVDDGNEIDAIGEDEVLVAEVANLHITGSTEKSAAQVVSGDEADNEEEEKERIEDVEDYEEEETGEAVDTSTIGEPQDEEIEEEAEIEEDVDEEETDIKENKEDEDLEEKRGSGDGQEEPSEEGAVELDDDEDLKNPAYIPRKGAYYQHDVRMGDDYKSDKKQKRERRLWKGDDNKWLHDKYDESQQAPKSQYEIVNYYGFDIRDPTQQGRMERDGYDRRRGRGRGGRGGRRDGPPRGRGRGRGIISRSVEEDGSGDRGQQREQRSYYNSSKTTERRNYERDADFPQLPTRGQGDENKQNSKPTLTYAERVSRGQHRSHQIKEEENDNSDYEEDENSVRIPYQSEKTYYEKDSGGHKEESFKNVSSDYRYQPSRGQSNPQQVYLSEGSAPTAKYHRDTEAKSYSHSYSEHSRRRTQPGSREKDYGEQSQPVYPLEFVNKNYQRDAENQVNSSSLRQQGEIHKEEELPEPQGSSRKAYSMERHQRSRGQMDSSEVTVQEAQTIPIKEEGKVESKNYMHLRNLKIQVKGSERTVLYHEDDEDEKPGLRTNQQDIDDEEDQENQRNDRRERSRPKRYSSQRQRGQDLPQATSQQFYPQGYQGAGDPSRSKGDVPPHQASHPHPQRTSGQGHLSRQQGGGSPGVAPPTGLPQASSSLSPSIQNLMQQGMIMPPEDPMSQGVRPPHLPSPAFFQQHQGNLPPPYYVGPMVNYGAPQYPMGTPLQFQHYPIGMPHSPQGGVPPPAAPAAPPPPPPQNAAVPSSSQNPSVQQVGGVTYYSPMQQPPPQMRHLPPKRQSKPLTIESPP</sequence>
<dbReference type="GO" id="GO:0010494">
    <property type="term" value="C:cytoplasmic stress granule"/>
    <property type="evidence" value="ECO:0007669"/>
    <property type="project" value="UniProtKB-SubCell"/>
</dbReference>
<evidence type="ECO:0000256" key="14">
    <source>
        <dbReference type="ARBA" id="ARBA00023161"/>
    </source>
</evidence>
<keyword evidence="8" id="KW-0963">Cytoplasm</keyword>
<keyword evidence="15" id="KW-0508">mRNA splicing</keyword>
<dbReference type="OrthoDB" id="657902at2759"/>
<comment type="subcellular location">
    <subcellularLocation>
        <location evidence="2">Cell projection</location>
        <location evidence="2">Dendrite</location>
    </subcellularLocation>
    <subcellularLocation>
        <location evidence="1">Cytoplasm</location>
        <location evidence="1">Stress granule</location>
    </subcellularLocation>
    <subcellularLocation>
        <location evidence="4">Cytoplasm</location>
        <location evidence="4">Perinuclear region</location>
    </subcellularLocation>
    <subcellularLocation>
        <location evidence="3">Nucleus speckle</location>
    </subcellularLocation>
</comment>
<dbReference type="GO" id="GO:0035145">
    <property type="term" value="C:exon-exon junction complex"/>
    <property type="evidence" value="ECO:0007669"/>
    <property type="project" value="InterPro"/>
</dbReference>
<evidence type="ECO:0000256" key="12">
    <source>
        <dbReference type="ARBA" id="ARBA00022845"/>
    </source>
</evidence>